<feature type="transmembrane region" description="Helical" evidence="1">
    <location>
        <begin position="287"/>
        <end position="312"/>
    </location>
</feature>
<dbReference type="AlphaFoldDB" id="A0A512BWJ8"/>
<sequence length="544" mass="59228">MTGVHSCHDLPIKGISSMKASVVGEESCDCDQPASGQICLPVRNRIRFHFLLAGLTVILSGLLWWFEAPFVFPLDDAYITLHNAQVLRSGSDVNYNVSALSGATSLIHLAAVTGFMSLAPAALASFLVATVGFGAYAQGAAALAFRHGLSIQVTSLVVVIALMTGYTAHHLFNGLETGGVLAAVTWTLVLATSPHPSRLLAVLCGLLPFLRPELGALSLALMARQSWIRWRAPRVRSQRMFEIASDVALVLAAALPWLVWSWVETNEIIPSTARAKQVFFAEGGLPLWFKGLISGTALMKGLGPVLISILCVKPRGLAVAIWLFAAAFVGAYTISFPGGLYHNYFRYTYVLLPVAIWALCCVSGSNRRELAKVLLVAGLSWVAVSIPMAWRAHQEGRTITVKEHADLAAWVNANLPADARVLVHDAGYVAFSTSRRLIDVVGLKAPENIADHLRWTASTGGRDRWRAVHQIAARHGATHAIILDDKEGFWSSLGDDLRHAGWTLDLMREPKLPYGYRIFRLTRPDRPLAENPSLRPPTRPTAVY</sequence>
<keyword evidence="1" id="KW-1133">Transmembrane helix</keyword>
<accession>A0A512BWJ8</accession>
<proteinExistence type="predicted"/>
<feature type="transmembrane region" description="Helical" evidence="1">
    <location>
        <begin position="243"/>
        <end position="263"/>
    </location>
</feature>
<feature type="transmembrane region" description="Helical" evidence="1">
    <location>
        <begin position="319"/>
        <end position="338"/>
    </location>
</feature>
<feature type="transmembrane region" description="Helical" evidence="1">
    <location>
        <begin position="199"/>
        <end position="222"/>
    </location>
</feature>
<dbReference type="Proteomes" id="UP000321085">
    <property type="component" value="Unassembled WGS sequence"/>
</dbReference>
<feature type="transmembrane region" description="Helical" evidence="1">
    <location>
        <begin position="106"/>
        <end position="137"/>
    </location>
</feature>
<feature type="transmembrane region" description="Helical" evidence="1">
    <location>
        <begin position="149"/>
        <end position="168"/>
    </location>
</feature>
<gene>
    <name evidence="2" type="ORF">MAE02_40270</name>
</gene>
<protein>
    <recommendedName>
        <fullName evidence="4">Glycosyltransferase RgtA/B/C/D-like domain-containing protein</fullName>
    </recommendedName>
</protein>
<dbReference type="OrthoDB" id="7861768at2"/>
<feature type="transmembrane region" description="Helical" evidence="1">
    <location>
        <begin position="370"/>
        <end position="390"/>
    </location>
</feature>
<evidence type="ECO:0000313" key="3">
    <source>
        <dbReference type="Proteomes" id="UP000321085"/>
    </source>
</evidence>
<evidence type="ECO:0000313" key="2">
    <source>
        <dbReference type="EMBL" id="GEO16331.1"/>
    </source>
</evidence>
<name>A0A512BWJ8_9HYPH</name>
<keyword evidence="1" id="KW-0812">Transmembrane</keyword>
<organism evidence="2 3">
    <name type="scientific">Microvirga aerophila</name>
    <dbReference type="NCBI Taxonomy" id="670291"/>
    <lineage>
        <taxon>Bacteria</taxon>
        <taxon>Pseudomonadati</taxon>
        <taxon>Pseudomonadota</taxon>
        <taxon>Alphaproteobacteria</taxon>
        <taxon>Hyphomicrobiales</taxon>
        <taxon>Methylobacteriaceae</taxon>
        <taxon>Microvirga</taxon>
    </lineage>
</organism>
<feature type="transmembrane region" description="Helical" evidence="1">
    <location>
        <begin position="344"/>
        <end position="363"/>
    </location>
</feature>
<reference evidence="2 3" key="1">
    <citation type="submission" date="2019-07" db="EMBL/GenBank/DDBJ databases">
        <title>Whole genome shotgun sequence of Microvirga aerophila NBRC 106136.</title>
        <authorList>
            <person name="Hosoyama A."/>
            <person name="Uohara A."/>
            <person name="Ohji S."/>
            <person name="Ichikawa N."/>
        </authorList>
    </citation>
    <scope>NUCLEOTIDE SEQUENCE [LARGE SCALE GENOMIC DNA]</scope>
    <source>
        <strain evidence="2 3">NBRC 106136</strain>
    </source>
</reference>
<feature type="transmembrane region" description="Helical" evidence="1">
    <location>
        <begin position="48"/>
        <end position="66"/>
    </location>
</feature>
<dbReference type="EMBL" id="BJYU01000062">
    <property type="protein sequence ID" value="GEO16331.1"/>
    <property type="molecule type" value="Genomic_DNA"/>
</dbReference>
<evidence type="ECO:0008006" key="4">
    <source>
        <dbReference type="Google" id="ProtNLM"/>
    </source>
</evidence>
<keyword evidence="3" id="KW-1185">Reference proteome</keyword>
<keyword evidence="1" id="KW-0472">Membrane</keyword>
<evidence type="ECO:0000256" key="1">
    <source>
        <dbReference type="SAM" id="Phobius"/>
    </source>
</evidence>
<comment type="caution">
    <text evidence="2">The sequence shown here is derived from an EMBL/GenBank/DDBJ whole genome shotgun (WGS) entry which is preliminary data.</text>
</comment>